<name>A0A7Y7PPM0_9BACT</name>
<dbReference type="PANTHER" id="PTHR38733">
    <property type="entry name" value="PROTEIN MCRC"/>
    <property type="match status" value="1"/>
</dbReference>
<comment type="caution">
    <text evidence="1">The sequence shown here is derived from an EMBL/GenBank/DDBJ whole genome shotgun (WGS) entry which is preliminary data.</text>
</comment>
<dbReference type="EMBL" id="JABKAU010000016">
    <property type="protein sequence ID" value="NVO31658.1"/>
    <property type="molecule type" value="Genomic_DNA"/>
</dbReference>
<reference evidence="1 2" key="1">
    <citation type="submission" date="2020-05" db="EMBL/GenBank/DDBJ databases">
        <title>Hymenobacter terrestris sp. nov. and Hymenobacter lapidiphilus sp. nov., isolated from regoliths in Antarctica.</title>
        <authorList>
            <person name="Sedlacek I."/>
            <person name="Pantucek R."/>
            <person name="Zeman M."/>
            <person name="Holochova P."/>
            <person name="Kralova S."/>
            <person name="Stankova E."/>
            <person name="Sedo O."/>
            <person name="Micenkova L."/>
            <person name="Svec P."/>
            <person name="Gupta V."/>
            <person name="Sood U."/>
            <person name="Korpole U.S."/>
            <person name="Lal R."/>
        </authorList>
    </citation>
    <scope>NUCLEOTIDE SEQUENCE [LARGE SCALE GENOMIC DNA]</scope>
    <source>
        <strain evidence="1 2">P5342</strain>
    </source>
</reference>
<sequence>MQHHYLYEYRTHLHLAELGIDAAALNEHLQQLWDNRPRTPSFWRAPDDDSSTAQRFLRFHGEDGTVSARNYVGQIYFEDHMLHLLPKVFYPGEDLPDATPEDDPRLQAMHAHLFWWLSYAHKLRFPRSLATFSALPTNLLEVLILLFAQYTHELLSRTHYQHYQEVSENLGTLRGHLNFGTYATYYATGQGHRLPCTFDSFQPDNRFNRILKYVTYQLLNHTKQTHTQQLLQEIHFQLDEVADQPATLTDCDQVQLSPLFDDFRVVLDYCRLFLADSGPLAAHTEEVRVFAILLPTEVIFEEFIEGFVRTHLDNQFHVRAQARDCYLATATPTGAKTQRYFQLRHDLLLERKSEQKTKGKPLVIDSKYKILPVNAAGTIIPGSVAQADMYQLVSYALRRGTPHTHLFYPDSLRHSAHDAPANRLDYLVKDKLSGADASISVSAHRLPVTSVDAFDTTSGISEAIFAQESTLADRLRAVLSLSS</sequence>
<dbReference type="Pfam" id="PF10117">
    <property type="entry name" value="McrBC"/>
    <property type="match status" value="1"/>
</dbReference>
<dbReference type="PANTHER" id="PTHR38733:SF1">
    <property type="entry name" value="TYPE IV METHYL-DIRECTED RESTRICTION ENZYME ECOKMCRBC"/>
    <property type="match status" value="1"/>
</dbReference>
<evidence type="ECO:0000313" key="2">
    <source>
        <dbReference type="Proteomes" id="UP000565521"/>
    </source>
</evidence>
<evidence type="ECO:0000313" key="1">
    <source>
        <dbReference type="EMBL" id="NVO31658.1"/>
    </source>
</evidence>
<organism evidence="1 2">
    <name type="scientific">Hymenobacter lapidiphilus</name>
    <dbReference type="NCBI Taxonomy" id="2608003"/>
    <lineage>
        <taxon>Bacteria</taxon>
        <taxon>Pseudomonadati</taxon>
        <taxon>Bacteroidota</taxon>
        <taxon>Cytophagia</taxon>
        <taxon>Cytophagales</taxon>
        <taxon>Hymenobacteraceae</taxon>
        <taxon>Hymenobacter</taxon>
    </lineage>
</organism>
<gene>
    <name evidence="1" type="ORF">HW554_10590</name>
</gene>
<dbReference type="Proteomes" id="UP000565521">
    <property type="component" value="Unassembled WGS sequence"/>
</dbReference>
<proteinExistence type="predicted"/>
<dbReference type="InterPro" id="IPR019292">
    <property type="entry name" value="McrC"/>
</dbReference>
<dbReference type="RefSeq" id="WP_176908558.1">
    <property type="nucleotide sequence ID" value="NZ_JABKAU010000016.1"/>
</dbReference>
<keyword evidence="2" id="KW-1185">Reference proteome</keyword>
<accession>A0A7Y7PPM0</accession>
<protein>
    <recommendedName>
        <fullName evidence="3">Restriction endonuclease</fullName>
    </recommendedName>
</protein>
<dbReference type="AlphaFoldDB" id="A0A7Y7PPM0"/>
<evidence type="ECO:0008006" key="3">
    <source>
        <dbReference type="Google" id="ProtNLM"/>
    </source>
</evidence>